<proteinExistence type="predicted"/>
<dbReference type="RefSeq" id="WP_002363373.1">
    <property type="nucleotide sequence ID" value="NZ_GL454475.1"/>
</dbReference>
<gene>
    <name evidence="1" type="ORF">HMPREF9498_02434</name>
</gene>
<dbReference type="EMBL" id="AEBR01000085">
    <property type="protein sequence ID" value="EFM82002.1"/>
    <property type="molecule type" value="Genomic_DNA"/>
</dbReference>
<protein>
    <recommendedName>
        <fullName evidence="3">DUF3168 domain-containing protein</fullName>
    </recommendedName>
</protein>
<dbReference type="Pfam" id="PF11367">
    <property type="entry name" value="Tail_completion_gp17"/>
    <property type="match status" value="1"/>
</dbReference>
<accession>A0A125W3H7</accession>
<dbReference type="InterPro" id="IPR021508">
    <property type="entry name" value="Gp17-like"/>
</dbReference>
<reference evidence="2" key="1">
    <citation type="submission" date="2010-07" db="EMBL/GenBank/DDBJ databases">
        <authorList>
            <person name="Weinstock G."/>
            <person name="Sodergren E."/>
            <person name="Clifton S."/>
            <person name="Fulton L."/>
            <person name="Fulton B."/>
            <person name="Courtney L."/>
            <person name="Fronick C."/>
            <person name="Harrison M."/>
            <person name="Strong C."/>
            <person name="Farmer C."/>
            <person name="Delahaunty K."/>
            <person name="Markovic C."/>
            <person name="Hall O."/>
            <person name="Minx P."/>
            <person name="Tomlinson C."/>
            <person name="Mitreva M."/>
            <person name="Hou S."/>
            <person name="Chen J."/>
            <person name="Wollam A."/>
            <person name="Pepin K.H."/>
            <person name="Johnson M."/>
            <person name="Bhonagiri V."/>
            <person name="Zhang X."/>
            <person name="Suruliraj S."/>
            <person name="Warren W."/>
            <person name="Chinwalla A."/>
            <person name="Mardis E.R."/>
            <person name="Wilson R.K."/>
        </authorList>
    </citation>
    <scope>NUCLEOTIDE SEQUENCE [LARGE SCALE GENOMIC DNA]</scope>
    <source>
        <strain evidence="2">TX4248</strain>
    </source>
</reference>
<evidence type="ECO:0000313" key="1">
    <source>
        <dbReference type="EMBL" id="EFM82002.1"/>
    </source>
</evidence>
<name>A0A125W3H7_ENTFL</name>
<dbReference type="InterPro" id="IPR053745">
    <property type="entry name" value="Viral_Tail_Comp_sf"/>
</dbReference>
<sequence length="130" mass="15197">MTFKDPYSELYEALFVTLEQTGYETYGHLPDDDASYPFVFLGEQWSKDRQTKTRTLGSTNIMIHVYDHDDKRRELNQVLADVRKIVHELHQTKNFNWLVTESSTEVIYENTTNFGTSLAHGVLDITLEFE</sequence>
<dbReference type="GeneID" id="60893344"/>
<dbReference type="Proteomes" id="UP000004846">
    <property type="component" value="Unassembled WGS sequence"/>
</dbReference>
<dbReference type="HOGENOM" id="CLU_154438_0_0_9"/>
<dbReference type="Gene3D" id="3.30.2000.30">
    <property type="match status" value="1"/>
</dbReference>
<organism evidence="1 2">
    <name type="scientific">Enterococcus faecalis TX4248</name>
    <dbReference type="NCBI Taxonomy" id="749495"/>
    <lineage>
        <taxon>Bacteria</taxon>
        <taxon>Bacillati</taxon>
        <taxon>Bacillota</taxon>
        <taxon>Bacilli</taxon>
        <taxon>Lactobacillales</taxon>
        <taxon>Enterococcaceae</taxon>
        <taxon>Enterococcus</taxon>
    </lineage>
</organism>
<evidence type="ECO:0000313" key="2">
    <source>
        <dbReference type="Proteomes" id="UP000004846"/>
    </source>
</evidence>
<dbReference type="AlphaFoldDB" id="A0A125W3H7"/>
<evidence type="ECO:0008006" key="3">
    <source>
        <dbReference type="Google" id="ProtNLM"/>
    </source>
</evidence>
<comment type="caution">
    <text evidence="1">The sequence shown here is derived from an EMBL/GenBank/DDBJ whole genome shotgun (WGS) entry which is preliminary data.</text>
</comment>